<dbReference type="GO" id="GO:0003916">
    <property type="term" value="F:DNA topoisomerase activity"/>
    <property type="evidence" value="ECO:0007669"/>
    <property type="project" value="InterPro"/>
</dbReference>
<dbReference type="SUPFAM" id="SSF57783">
    <property type="entry name" value="Zinc beta-ribbon"/>
    <property type="match status" value="2"/>
</dbReference>
<dbReference type="GO" id="GO:0003677">
    <property type="term" value="F:DNA binding"/>
    <property type="evidence" value="ECO:0007669"/>
    <property type="project" value="InterPro"/>
</dbReference>
<reference evidence="2 3" key="1">
    <citation type="journal article" date="2016" name="Nat. Commun.">
        <title>Thousands of microbial genomes shed light on interconnected biogeochemical processes in an aquifer system.</title>
        <authorList>
            <person name="Anantharaman K."/>
            <person name="Brown C.T."/>
            <person name="Hug L.A."/>
            <person name="Sharon I."/>
            <person name="Castelle C.J."/>
            <person name="Probst A.J."/>
            <person name="Thomas B.C."/>
            <person name="Singh A."/>
            <person name="Wilkins M.J."/>
            <person name="Karaoz U."/>
            <person name="Brodie E.L."/>
            <person name="Williams K.H."/>
            <person name="Hubbard S.S."/>
            <person name="Banfield J.F."/>
        </authorList>
    </citation>
    <scope>NUCLEOTIDE SEQUENCE [LARGE SCALE GENOMIC DNA]</scope>
</reference>
<dbReference type="Gene3D" id="3.30.65.10">
    <property type="entry name" value="Bacterial Topoisomerase I, domain 1"/>
    <property type="match status" value="2"/>
</dbReference>
<dbReference type="AlphaFoldDB" id="A0A1F8ELQ1"/>
<gene>
    <name evidence="2" type="ORF">A2650_02785</name>
</gene>
<protein>
    <recommendedName>
        <fullName evidence="1">DNA topoisomerase type IA zn finger domain-containing protein</fullName>
    </recommendedName>
</protein>
<evidence type="ECO:0000313" key="2">
    <source>
        <dbReference type="EMBL" id="OGN01528.1"/>
    </source>
</evidence>
<proteinExistence type="predicted"/>
<comment type="caution">
    <text evidence="2">The sequence shown here is derived from an EMBL/GenBank/DDBJ whole genome shotgun (WGS) entry which is preliminary data.</text>
</comment>
<dbReference type="GO" id="GO:0005694">
    <property type="term" value="C:chromosome"/>
    <property type="evidence" value="ECO:0007669"/>
    <property type="project" value="InterPro"/>
</dbReference>
<dbReference type="EMBL" id="MGJD01000004">
    <property type="protein sequence ID" value="OGN01528.1"/>
    <property type="molecule type" value="Genomic_DNA"/>
</dbReference>
<evidence type="ECO:0000313" key="3">
    <source>
        <dbReference type="Proteomes" id="UP000177117"/>
    </source>
</evidence>
<name>A0A1F8ELQ1_9BACT</name>
<dbReference type="InterPro" id="IPR013498">
    <property type="entry name" value="Topo_IA_Znf"/>
</dbReference>
<evidence type="ECO:0000259" key="1">
    <source>
        <dbReference type="Pfam" id="PF01396"/>
    </source>
</evidence>
<feature type="domain" description="DNA topoisomerase type IA zn finger" evidence="1">
    <location>
        <begin position="3"/>
        <end position="38"/>
    </location>
</feature>
<dbReference type="Proteomes" id="UP000177117">
    <property type="component" value="Unassembled WGS sequence"/>
</dbReference>
<organism evidence="2 3">
    <name type="scientific">Candidatus Yanofskybacteria bacterium RIFCSPHIGHO2_01_FULL_41_53</name>
    <dbReference type="NCBI Taxonomy" id="1802663"/>
    <lineage>
        <taxon>Bacteria</taxon>
        <taxon>Candidatus Yanofskyibacteriota</taxon>
    </lineage>
</organism>
<dbReference type="Pfam" id="PF01396">
    <property type="entry name" value="Zn_ribbon_Top1"/>
    <property type="match status" value="2"/>
</dbReference>
<accession>A0A1F8ELQ1</accession>
<feature type="domain" description="DNA topoisomerase type IA zn finger" evidence="1">
    <location>
        <begin position="47"/>
        <end position="84"/>
    </location>
</feature>
<dbReference type="GO" id="GO:0006265">
    <property type="term" value="P:DNA topological change"/>
    <property type="evidence" value="ECO:0007669"/>
    <property type="project" value="InterPro"/>
</dbReference>
<sequence>MAKCDKCGSDMVIKVGRYGNFTACSNFPECKNILKDKKTGPPPEKTGEKCDKCGEGEFLIRDGKFGKFKACSRYPQCKNTRKMESHTQ</sequence>